<dbReference type="InterPro" id="IPR016694">
    <property type="entry name" value="UCP017292"/>
</dbReference>
<protein>
    <submittedName>
        <fullName evidence="5">CHY zinc finger protein</fullName>
    </submittedName>
</protein>
<proteinExistence type="predicted"/>
<evidence type="ECO:0000256" key="1">
    <source>
        <dbReference type="ARBA" id="ARBA00022723"/>
    </source>
</evidence>
<dbReference type="RefSeq" id="WP_379866001.1">
    <property type="nucleotide sequence ID" value="NZ_JBHTBW010000047.1"/>
</dbReference>
<accession>A0ABW2RMM8</accession>
<keyword evidence="2" id="KW-0863">Zinc-finger</keyword>
<evidence type="ECO:0000313" key="5">
    <source>
        <dbReference type="EMBL" id="MFC7442246.1"/>
    </source>
</evidence>
<dbReference type="SUPFAM" id="SSF161219">
    <property type="entry name" value="CHY zinc finger-like"/>
    <property type="match status" value="1"/>
</dbReference>
<sequence>MNRIPIHGAVVDEETRCAHYHGEWDIIAIKFACCGRYYPCIKCHQEAENHEAVPWKREEWDLKAVYCGGCKQELSIRDYLSAEGTCPACGRKFNPGCRKHWPLYFDMDKCQGTSI</sequence>
<organism evidence="5 6">
    <name type="scientific">Laceyella putida</name>
    <dbReference type="NCBI Taxonomy" id="110101"/>
    <lineage>
        <taxon>Bacteria</taxon>
        <taxon>Bacillati</taxon>
        <taxon>Bacillota</taxon>
        <taxon>Bacilli</taxon>
        <taxon>Bacillales</taxon>
        <taxon>Thermoactinomycetaceae</taxon>
        <taxon>Laceyella</taxon>
    </lineage>
</organism>
<dbReference type="PIRSF" id="PIRSF017292">
    <property type="entry name" value="UCP017292_Znf_CHY"/>
    <property type="match status" value="1"/>
</dbReference>
<keyword evidence="6" id="KW-1185">Reference proteome</keyword>
<dbReference type="InterPro" id="IPR052604">
    <property type="entry name" value="Mito_Tim_assembly_helper"/>
</dbReference>
<evidence type="ECO:0000259" key="4">
    <source>
        <dbReference type="PROSITE" id="PS51266"/>
    </source>
</evidence>
<evidence type="ECO:0000256" key="3">
    <source>
        <dbReference type="ARBA" id="ARBA00022833"/>
    </source>
</evidence>
<dbReference type="PANTHER" id="PTHR28082:SF1">
    <property type="entry name" value="HELPER OF TIM PROTEIN 13"/>
    <property type="match status" value="1"/>
</dbReference>
<dbReference type="Proteomes" id="UP001596500">
    <property type="component" value="Unassembled WGS sequence"/>
</dbReference>
<comment type="caution">
    <text evidence="5">The sequence shown here is derived from an EMBL/GenBank/DDBJ whole genome shotgun (WGS) entry which is preliminary data.</text>
</comment>
<feature type="domain" description="CHY-type" evidence="4">
    <location>
        <begin position="10"/>
        <end position="91"/>
    </location>
</feature>
<gene>
    <name evidence="5" type="ORF">ACFQNG_14230</name>
</gene>
<evidence type="ECO:0000256" key="2">
    <source>
        <dbReference type="ARBA" id="ARBA00022771"/>
    </source>
</evidence>
<reference evidence="6" key="1">
    <citation type="journal article" date="2019" name="Int. J. Syst. Evol. Microbiol.">
        <title>The Global Catalogue of Microorganisms (GCM) 10K type strain sequencing project: providing services to taxonomists for standard genome sequencing and annotation.</title>
        <authorList>
            <consortium name="The Broad Institute Genomics Platform"/>
            <consortium name="The Broad Institute Genome Sequencing Center for Infectious Disease"/>
            <person name="Wu L."/>
            <person name="Ma J."/>
        </authorList>
    </citation>
    <scope>NUCLEOTIDE SEQUENCE [LARGE SCALE GENOMIC DNA]</scope>
    <source>
        <strain evidence="6">CGMCC 1.12942</strain>
    </source>
</reference>
<dbReference type="PANTHER" id="PTHR28082">
    <property type="entry name" value="ZINC FINGER PROTEIN"/>
    <property type="match status" value="1"/>
</dbReference>
<dbReference type="InterPro" id="IPR037274">
    <property type="entry name" value="Znf_CHY_sf"/>
</dbReference>
<name>A0ABW2RMM8_9BACL</name>
<keyword evidence="1" id="KW-0479">Metal-binding</keyword>
<evidence type="ECO:0000313" key="6">
    <source>
        <dbReference type="Proteomes" id="UP001596500"/>
    </source>
</evidence>
<dbReference type="EMBL" id="JBHTBW010000047">
    <property type="protein sequence ID" value="MFC7442246.1"/>
    <property type="molecule type" value="Genomic_DNA"/>
</dbReference>
<dbReference type="PROSITE" id="PS51266">
    <property type="entry name" value="ZF_CHY"/>
    <property type="match status" value="1"/>
</dbReference>
<dbReference type="Pfam" id="PF05495">
    <property type="entry name" value="zf-CHY"/>
    <property type="match status" value="1"/>
</dbReference>
<dbReference type="InterPro" id="IPR008913">
    <property type="entry name" value="Znf_CHY"/>
</dbReference>
<keyword evidence="3" id="KW-0862">Zinc</keyword>